<dbReference type="EMBL" id="JACHGT010000020">
    <property type="protein sequence ID" value="MBB6039191.1"/>
    <property type="molecule type" value="Genomic_DNA"/>
</dbReference>
<reference evidence="2 3" key="1">
    <citation type="submission" date="2020-08" db="EMBL/GenBank/DDBJ databases">
        <title>Genomic Encyclopedia of Type Strains, Phase IV (KMG-IV): sequencing the most valuable type-strain genomes for metagenomic binning, comparative biology and taxonomic classification.</title>
        <authorList>
            <person name="Goeker M."/>
        </authorList>
    </citation>
    <scope>NUCLEOTIDE SEQUENCE [LARGE SCALE GENOMIC DNA]</scope>
    <source>
        <strain evidence="2 3">YIM 65646</strain>
    </source>
</reference>
<gene>
    <name evidence="2" type="ORF">HNR73_007082</name>
</gene>
<keyword evidence="1" id="KW-0560">Oxidoreductase</keyword>
<protein>
    <submittedName>
        <fullName evidence="2">NAD(P)-dependent dehydrogenase (Short-subunit alcohol dehydrogenase family)</fullName>
    </submittedName>
</protein>
<evidence type="ECO:0000313" key="3">
    <source>
        <dbReference type="Proteomes" id="UP000548476"/>
    </source>
</evidence>
<sequence>MKTIVITGGTDGIGRGLARTFLRRGERVIVIGRDAAKAPEGAEFIAADLSLVAENRRVLASLVSRTEQVDVLVFCARHYRSARAETAEGIEENFGLFYLSRYILGHGLAPLLEKAPAPVVMSVAGPGTPIGGVRWDDLQFTRGYHAGKAMTQSGKLADLLGVDFAPAHPGTRVRYVLHHPGVTVTGHSGTYSEADAAFVAEMRKRGKTVGEAIVPILRRIDDPPAEALSAWVHHERMAVDDEDFAPEAAVRLRGLTEGVLAGG</sequence>
<organism evidence="2 3">
    <name type="scientific">Phytomonospora endophytica</name>
    <dbReference type="NCBI Taxonomy" id="714109"/>
    <lineage>
        <taxon>Bacteria</taxon>
        <taxon>Bacillati</taxon>
        <taxon>Actinomycetota</taxon>
        <taxon>Actinomycetes</taxon>
        <taxon>Micromonosporales</taxon>
        <taxon>Micromonosporaceae</taxon>
        <taxon>Phytomonospora</taxon>
    </lineage>
</organism>
<dbReference type="GO" id="GO:0016491">
    <property type="term" value="F:oxidoreductase activity"/>
    <property type="evidence" value="ECO:0007669"/>
    <property type="project" value="UniProtKB-KW"/>
</dbReference>
<keyword evidence="3" id="KW-1185">Reference proteome</keyword>
<name>A0A841FPG0_9ACTN</name>
<dbReference type="PANTHER" id="PTHR47534">
    <property type="entry name" value="YALI0E05731P"/>
    <property type="match status" value="1"/>
</dbReference>
<dbReference type="Proteomes" id="UP000548476">
    <property type="component" value="Unassembled WGS sequence"/>
</dbReference>
<dbReference type="InterPro" id="IPR052228">
    <property type="entry name" value="Sec_Metab_Biosynth_Oxidored"/>
</dbReference>
<evidence type="ECO:0000313" key="2">
    <source>
        <dbReference type="EMBL" id="MBB6039191.1"/>
    </source>
</evidence>
<dbReference type="InterPro" id="IPR036291">
    <property type="entry name" value="NAD(P)-bd_dom_sf"/>
</dbReference>
<accession>A0A841FPG0</accession>
<dbReference type="RefSeq" id="WP_184792278.1">
    <property type="nucleotide sequence ID" value="NZ_BONT01000050.1"/>
</dbReference>
<comment type="caution">
    <text evidence="2">The sequence shown here is derived from an EMBL/GenBank/DDBJ whole genome shotgun (WGS) entry which is preliminary data.</text>
</comment>
<dbReference type="InterPro" id="IPR002347">
    <property type="entry name" value="SDR_fam"/>
</dbReference>
<dbReference type="SUPFAM" id="SSF51735">
    <property type="entry name" value="NAD(P)-binding Rossmann-fold domains"/>
    <property type="match status" value="1"/>
</dbReference>
<dbReference type="AlphaFoldDB" id="A0A841FPG0"/>
<evidence type="ECO:0000256" key="1">
    <source>
        <dbReference type="ARBA" id="ARBA00023002"/>
    </source>
</evidence>
<proteinExistence type="predicted"/>
<dbReference type="PANTHER" id="PTHR47534:SF3">
    <property type="entry name" value="ALCOHOL DEHYDROGENASE-LIKE C-TERMINAL DOMAIN-CONTAINING PROTEIN"/>
    <property type="match status" value="1"/>
</dbReference>
<dbReference type="Gene3D" id="3.40.50.720">
    <property type="entry name" value="NAD(P)-binding Rossmann-like Domain"/>
    <property type="match status" value="1"/>
</dbReference>
<dbReference type="Pfam" id="PF00106">
    <property type="entry name" value="adh_short"/>
    <property type="match status" value="1"/>
</dbReference>